<dbReference type="PANTHER" id="PTHR47403">
    <property type="entry name" value="LOC100145250 PROTEIN"/>
    <property type="match status" value="1"/>
</dbReference>
<dbReference type="AlphaFoldDB" id="A0AAU7VIV8"/>
<reference evidence="2" key="2">
    <citation type="submission" date="2024-06" db="EMBL/GenBank/DDBJ databases">
        <authorList>
            <person name="Petrova K.O."/>
            <person name="Toshchakov S.V."/>
            <person name="Boltjanskaja Y.V."/>
            <person name="Kevbrin V."/>
        </authorList>
    </citation>
    <scope>NUCLEOTIDE SEQUENCE</scope>
    <source>
        <strain evidence="2">Z-910T</strain>
    </source>
</reference>
<evidence type="ECO:0000313" key="2">
    <source>
        <dbReference type="EMBL" id="XBX73941.1"/>
    </source>
</evidence>
<dbReference type="InterPro" id="IPR016181">
    <property type="entry name" value="Acyl_CoA_acyltransferase"/>
</dbReference>
<dbReference type="PROSITE" id="PS51186">
    <property type="entry name" value="GNAT"/>
    <property type="match status" value="1"/>
</dbReference>
<dbReference type="PANTHER" id="PTHR47403:SF6">
    <property type="entry name" value="N-ACETYLTRANSFERASE DOMAIN-CONTAINING PROTEIN"/>
    <property type="match status" value="1"/>
</dbReference>
<accession>A0AAU7VIV8</accession>
<dbReference type="Pfam" id="PF00583">
    <property type="entry name" value="Acetyltransf_1"/>
    <property type="match status" value="1"/>
</dbReference>
<dbReference type="GO" id="GO:0016747">
    <property type="term" value="F:acyltransferase activity, transferring groups other than amino-acyl groups"/>
    <property type="evidence" value="ECO:0007669"/>
    <property type="project" value="InterPro"/>
</dbReference>
<organism evidence="2">
    <name type="scientific">Proteinivorax tanatarense</name>
    <dbReference type="NCBI Taxonomy" id="1260629"/>
    <lineage>
        <taxon>Bacteria</taxon>
        <taxon>Bacillati</taxon>
        <taxon>Bacillota</taxon>
        <taxon>Clostridia</taxon>
        <taxon>Eubacteriales</taxon>
        <taxon>Proteinivoracaceae</taxon>
        <taxon>Proteinivorax</taxon>
    </lineage>
</organism>
<feature type="domain" description="N-acetyltransferase" evidence="1">
    <location>
        <begin position="3"/>
        <end position="147"/>
    </location>
</feature>
<dbReference type="RefSeq" id="WP_350342702.1">
    <property type="nucleotide sequence ID" value="NZ_CP158367.1"/>
</dbReference>
<protein>
    <submittedName>
        <fullName evidence="2">GNAT family N-acetyltransferase</fullName>
    </submittedName>
</protein>
<dbReference type="CDD" id="cd04301">
    <property type="entry name" value="NAT_SF"/>
    <property type="match status" value="1"/>
</dbReference>
<name>A0AAU7VIV8_9FIRM</name>
<dbReference type="SUPFAM" id="SSF55729">
    <property type="entry name" value="Acyl-CoA N-acyltransferases (Nat)"/>
    <property type="match status" value="1"/>
</dbReference>
<proteinExistence type="predicted"/>
<dbReference type="InterPro" id="IPR000182">
    <property type="entry name" value="GNAT_dom"/>
</dbReference>
<reference evidence="2" key="1">
    <citation type="journal article" date="2013" name="Extremophiles">
        <title>Proteinivorax tanatarense gen. nov., sp. nov., an anaerobic, haloalkaliphilic, proteolytic bacterium isolated from a decaying algal bloom, and proposal of Proteinivoraceae fam. nov.</title>
        <authorList>
            <person name="Kevbrin V."/>
            <person name="Boltyanskaya Y."/>
            <person name="Zhilina T."/>
            <person name="Kolganova T."/>
            <person name="Lavrentjeva E."/>
            <person name="Kuznetsov B."/>
        </authorList>
    </citation>
    <scope>NUCLEOTIDE SEQUENCE</scope>
    <source>
        <strain evidence="2">Z-910T</strain>
    </source>
</reference>
<sequence length="284" mass="33215">MEETIRFAKNNDKGQMLDICRNVWGGRDYLLTSIDKWLEDENGLIAVVEKDGEVRAFSKLAFVYKKHGWLEGLRVKEEHRGKGYAYLLTKFYVEKAKKMQLDSLRFATHKNAIGSIKSGLKYGFEVKSKYYSVLSNNPKQLPQKNIIKHSNDYQQALQLMQNVEEYNLTEGLYFDMHWKFIPITEETVKDLWTKRRILVTEDGQSVMAYKKEGDDVRILFYGGTIQGVQDLLTEVIRQHKDFEIKTMLIPKSKHIDTFIKAGFHERDQEGIDKEPNALLFELKF</sequence>
<gene>
    <name evidence="2" type="ORF">PRVXT_001959</name>
</gene>
<evidence type="ECO:0000259" key="1">
    <source>
        <dbReference type="PROSITE" id="PS51186"/>
    </source>
</evidence>
<dbReference type="Gene3D" id="3.40.630.30">
    <property type="match status" value="1"/>
</dbReference>
<dbReference type="EMBL" id="CP158367">
    <property type="protein sequence ID" value="XBX73941.1"/>
    <property type="molecule type" value="Genomic_DNA"/>
</dbReference>